<gene>
    <name evidence="1" type="ORF">ERS008198_02926</name>
    <name evidence="2" type="ORF">ERS008207_04735</name>
</gene>
<name>A0A655D842_SALET</name>
<sequence>MRHRLMATLAHFYQTCLIATRKPDKQAPSGI</sequence>
<dbReference type="Proteomes" id="UP000041314">
    <property type="component" value="Unassembled WGS sequence"/>
</dbReference>
<evidence type="ECO:0000313" key="4">
    <source>
        <dbReference type="Proteomes" id="UP000042394"/>
    </source>
</evidence>
<proteinExistence type="predicted"/>
<evidence type="ECO:0000313" key="2">
    <source>
        <dbReference type="EMBL" id="CNV25294.1"/>
    </source>
</evidence>
<protein>
    <submittedName>
        <fullName evidence="1">Uncharacterized protein</fullName>
    </submittedName>
</protein>
<organism evidence="1 3">
    <name type="scientific">Salmonella enterica subsp. enterica serovar Bovismorbificans</name>
    <dbReference type="NCBI Taxonomy" id="58097"/>
    <lineage>
        <taxon>Bacteria</taxon>
        <taxon>Pseudomonadati</taxon>
        <taxon>Pseudomonadota</taxon>
        <taxon>Gammaproteobacteria</taxon>
        <taxon>Enterobacterales</taxon>
        <taxon>Enterobacteriaceae</taxon>
        <taxon>Salmonella</taxon>
    </lineage>
</organism>
<evidence type="ECO:0000313" key="3">
    <source>
        <dbReference type="Proteomes" id="UP000041314"/>
    </source>
</evidence>
<evidence type="ECO:0000313" key="1">
    <source>
        <dbReference type="EMBL" id="CNU50138.1"/>
    </source>
</evidence>
<dbReference type="EMBL" id="CQPD01000081">
    <property type="protein sequence ID" value="CNV25294.1"/>
    <property type="molecule type" value="Genomic_DNA"/>
</dbReference>
<dbReference type="Proteomes" id="UP000042394">
    <property type="component" value="Unassembled WGS sequence"/>
</dbReference>
<reference evidence="3 4" key="1">
    <citation type="submission" date="2015-03" db="EMBL/GenBank/DDBJ databases">
        <authorList>
            <consortium name="Pathogen Informatics"/>
        </authorList>
    </citation>
    <scope>NUCLEOTIDE SEQUENCE [LARGE SCALE GENOMIC DNA]</scope>
    <source>
        <strain evidence="1 3">A1104</strain>
        <strain evidence="2 4">D4891</strain>
    </source>
</reference>
<dbReference type="EMBL" id="CQPA01000024">
    <property type="protein sequence ID" value="CNU50138.1"/>
    <property type="molecule type" value="Genomic_DNA"/>
</dbReference>
<dbReference type="AlphaFoldDB" id="A0A655D842"/>
<accession>A0A655D842</accession>